<dbReference type="AlphaFoldDB" id="A0A1Q9CSY7"/>
<gene>
    <name evidence="1" type="ORF">AK812_SmicGene32895</name>
</gene>
<protein>
    <submittedName>
        <fullName evidence="1">Uncharacterized protein</fullName>
    </submittedName>
</protein>
<dbReference type="Proteomes" id="UP000186817">
    <property type="component" value="Unassembled WGS sequence"/>
</dbReference>
<dbReference type="OrthoDB" id="10272093at2759"/>
<proteinExistence type="predicted"/>
<organism evidence="1 2">
    <name type="scientific">Symbiodinium microadriaticum</name>
    <name type="common">Dinoflagellate</name>
    <name type="synonym">Zooxanthella microadriatica</name>
    <dbReference type="NCBI Taxonomy" id="2951"/>
    <lineage>
        <taxon>Eukaryota</taxon>
        <taxon>Sar</taxon>
        <taxon>Alveolata</taxon>
        <taxon>Dinophyceae</taxon>
        <taxon>Suessiales</taxon>
        <taxon>Symbiodiniaceae</taxon>
        <taxon>Symbiodinium</taxon>
    </lineage>
</organism>
<accession>A0A1Q9CSY7</accession>
<reference evidence="1 2" key="1">
    <citation type="submission" date="2016-02" db="EMBL/GenBank/DDBJ databases">
        <title>Genome analysis of coral dinoflagellate symbionts highlights evolutionary adaptations to a symbiotic lifestyle.</title>
        <authorList>
            <person name="Aranda M."/>
            <person name="Li Y."/>
            <person name="Liew Y.J."/>
            <person name="Baumgarten S."/>
            <person name="Simakov O."/>
            <person name="Wilson M."/>
            <person name="Piel J."/>
            <person name="Ashoor H."/>
            <person name="Bougouffa S."/>
            <person name="Bajic V.B."/>
            <person name="Ryu T."/>
            <person name="Ravasi T."/>
            <person name="Bayer T."/>
            <person name="Micklem G."/>
            <person name="Kim H."/>
            <person name="Bhak J."/>
            <person name="Lajeunesse T.C."/>
            <person name="Voolstra C.R."/>
        </authorList>
    </citation>
    <scope>NUCLEOTIDE SEQUENCE [LARGE SCALE GENOMIC DNA]</scope>
    <source>
        <strain evidence="1 2">CCMP2467</strain>
    </source>
</reference>
<evidence type="ECO:0000313" key="1">
    <source>
        <dbReference type="EMBL" id="OLP86039.1"/>
    </source>
</evidence>
<dbReference type="EMBL" id="LSRX01000939">
    <property type="protein sequence ID" value="OLP86039.1"/>
    <property type="molecule type" value="Genomic_DNA"/>
</dbReference>
<keyword evidence="2" id="KW-1185">Reference proteome</keyword>
<name>A0A1Q9CSY7_SYMMI</name>
<evidence type="ECO:0000313" key="2">
    <source>
        <dbReference type="Proteomes" id="UP000186817"/>
    </source>
</evidence>
<comment type="caution">
    <text evidence="1">The sequence shown here is derived from an EMBL/GenBank/DDBJ whole genome shotgun (WGS) entry which is preliminary data.</text>
</comment>
<sequence>MLCLKAGLRWVMRCSGQAVPTNLMKSVARQIGNPDMTQLTQLTLSEADLPEEWRDAMTQARIGAREFERGHLMNAVRKKSGLNTAFEGVASSTKQSLAPPVVPANASRVKCGAQVEPSGGSRILQAKVESGQAPFIDMGALEDGQWKG</sequence>